<accession>A0A2K9NPC5</accession>
<dbReference type="EMBL" id="CP025704">
    <property type="protein sequence ID" value="AUN97353.1"/>
    <property type="molecule type" value="Genomic_DNA"/>
</dbReference>
<dbReference type="Proteomes" id="UP000235584">
    <property type="component" value="Chromosome"/>
</dbReference>
<gene>
    <name evidence="1" type="ORF">C0V70_04350</name>
</gene>
<reference evidence="1 2" key="1">
    <citation type="submission" date="2018-01" db="EMBL/GenBank/DDBJ databases">
        <title>Complete genome sequence of Bacteriovorax stolpii DSM12778.</title>
        <authorList>
            <person name="Tang B."/>
            <person name="Chang J."/>
        </authorList>
    </citation>
    <scope>NUCLEOTIDE SEQUENCE [LARGE SCALE GENOMIC DNA]</scope>
    <source>
        <strain evidence="1 2">DSM 12778</strain>
    </source>
</reference>
<evidence type="ECO:0000313" key="1">
    <source>
        <dbReference type="EMBL" id="AUN97353.1"/>
    </source>
</evidence>
<protein>
    <submittedName>
        <fullName evidence="1">Uncharacterized protein</fullName>
    </submittedName>
</protein>
<dbReference type="KEGG" id="bsto:C0V70_04350"/>
<organism evidence="1 2">
    <name type="scientific">Bacteriovorax stolpii</name>
    <name type="common">Bdellovibrio stolpii</name>
    <dbReference type="NCBI Taxonomy" id="960"/>
    <lineage>
        <taxon>Bacteria</taxon>
        <taxon>Pseudomonadati</taxon>
        <taxon>Bdellovibrionota</taxon>
        <taxon>Bacteriovoracia</taxon>
        <taxon>Bacteriovoracales</taxon>
        <taxon>Bacteriovoracaceae</taxon>
        <taxon>Bacteriovorax</taxon>
    </lineage>
</organism>
<dbReference type="RefSeq" id="WP_102242648.1">
    <property type="nucleotide sequence ID" value="NZ_CP025704.1"/>
</dbReference>
<name>A0A2K9NPC5_BACTC</name>
<proteinExistence type="predicted"/>
<sequence length="211" mass="23741">MKPVLTCFALFFSALSFSAHANQDCYFKATEKLDNIIYLAEGFNGSLKLLNNFNQKTREALQFSLVLASGNTPPNNYMMSMVNDANMMFNGLSQRADTNSSLSGYINFSKLKNEFNACLSEEVKLRCPQTISSFNYKITSLVSNQDEANRQNALLADVKNQVFSVLKSDYENKIVMTPEKIYNFTQNLQQPYMRYKMSLEGAQGDAALLAS</sequence>
<keyword evidence="2" id="KW-1185">Reference proteome</keyword>
<evidence type="ECO:0000313" key="2">
    <source>
        <dbReference type="Proteomes" id="UP000235584"/>
    </source>
</evidence>
<dbReference type="AlphaFoldDB" id="A0A2K9NPC5"/>